<name>A0A1F8E041_9BACT</name>
<accession>A0A1F8E041</accession>
<dbReference type="AlphaFoldDB" id="A0A1F8E041"/>
<evidence type="ECO:0000313" key="1">
    <source>
        <dbReference type="EMBL" id="OGM94142.1"/>
    </source>
</evidence>
<comment type="caution">
    <text evidence="1">The sequence shown here is derived from an EMBL/GenBank/DDBJ whole genome shotgun (WGS) entry which is preliminary data.</text>
</comment>
<organism evidence="1 2">
    <name type="scientific">Candidatus Wolfebacteria bacterium RIFCSPLOWO2_01_FULL_47_17b</name>
    <dbReference type="NCBI Taxonomy" id="1802558"/>
    <lineage>
        <taxon>Bacteria</taxon>
        <taxon>Candidatus Wolfeibacteriota</taxon>
    </lineage>
</organism>
<proteinExistence type="predicted"/>
<reference evidence="1 2" key="1">
    <citation type="journal article" date="2016" name="Nat. Commun.">
        <title>Thousands of microbial genomes shed light on interconnected biogeochemical processes in an aquifer system.</title>
        <authorList>
            <person name="Anantharaman K."/>
            <person name="Brown C.T."/>
            <person name="Hug L.A."/>
            <person name="Sharon I."/>
            <person name="Castelle C.J."/>
            <person name="Probst A.J."/>
            <person name="Thomas B.C."/>
            <person name="Singh A."/>
            <person name="Wilkins M.J."/>
            <person name="Karaoz U."/>
            <person name="Brodie E.L."/>
            <person name="Williams K.H."/>
            <person name="Hubbard S.S."/>
            <person name="Banfield J.F."/>
        </authorList>
    </citation>
    <scope>NUCLEOTIDE SEQUENCE [LARGE SCALE GENOMIC DNA]</scope>
</reference>
<evidence type="ECO:0000313" key="2">
    <source>
        <dbReference type="Proteomes" id="UP000177011"/>
    </source>
</evidence>
<gene>
    <name evidence="1" type="ORF">A2935_02180</name>
</gene>
<dbReference type="Proteomes" id="UP000177011">
    <property type="component" value="Unassembled WGS sequence"/>
</dbReference>
<protein>
    <submittedName>
        <fullName evidence="1">Uncharacterized protein</fullName>
    </submittedName>
</protein>
<dbReference type="EMBL" id="MGIS01000001">
    <property type="protein sequence ID" value="OGM94142.1"/>
    <property type="molecule type" value="Genomic_DNA"/>
</dbReference>
<sequence length="76" mass="8275">MIFALELGHLGEGGRGDGPAGEPAIDDVGREAVLLGDLLRWFLRSLHALEDLALELGRDRGFSFGHGKVVMRLSYQ</sequence>